<gene>
    <name evidence="1" type="ORF">LCGC14_0174660</name>
</gene>
<proteinExistence type="predicted"/>
<comment type="caution">
    <text evidence="1">The sequence shown here is derived from an EMBL/GenBank/DDBJ whole genome shotgun (WGS) entry which is preliminary data.</text>
</comment>
<evidence type="ECO:0000313" key="1">
    <source>
        <dbReference type="EMBL" id="KKN95597.1"/>
    </source>
</evidence>
<dbReference type="AlphaFoldDB" id="A0A0F9V7A2"/>
<dbReference type="EMBL" id="LAZR01000069">
    <property type="protein sequence ID" value="KKN95597.1"/>
    <property type="molecule type" value="Genomic_DNA"/>
</dbReference>
<organism evidence="1">
    <name type="scientific">marine sediment metagenome</name>
    <dbReference type="NCBI Taxonomy" id="412755"/>
    <lineage>
        <taxon>unclassified sequences</taxon>
        <taxon>metagenomes</taxon>
        <taxon>ecological metagenomes</taxon>
    </lineage>
</organism>
<name>A0A0F9V7A2_9ZZZZ</name>
<sequence>MSIEKPTPNTSKWLGMNHNKIDKKLFPSLNKETVTSIILLNYGGKGSRKPVLGNHIIKNAIEIYGENNVEIISSPRFYNIIGTWNPKTKSFDNSRIKADKSVHIINIPQSESLFDRNYTNREATVKLEETLQRLRFLKNTFGLFIFIFNSRSLLVNILHRYTDLVFYIGYPRLFNRNFISDNLFFSNKQFPEEAEAIMRETTFQLDKGDLYERYEHHNYVVDVRFGKFASYRPEPTHINYLQKALEERI</sequence>
<accession>A0A0F9V7A2</accession>
<protein>
    <submittedName>
        <fullName evidence="1">Uncharacterized protein</fullName>
    </submittedName>
</protein>
<reference evidence="1" key="1">
    <citation type="journal article" date="2015" name="Nature">
        <title>Complex archaea that bridge the gap between prokaryotes and eukaryotes.</title>
        <authorList>
            <person name="Spang A."/>
            <person name="Saw J.H."/>
            <person name="Jorgensen S.L."/>
            <person name="Zaremba-Niedzwiedzka K."/>
            <person name="Martijn J."/>
            <person name="Lind A.E."/>
            <person name="van Eijk R."/>
            <person name="Schleper C."/>
            <person name="Guy L."/>
            <person name="Ettema T.J."/>
        </authorList>
    </citation>
    <scope>NUCLEOTIDE SEQUENCE</scope>
</reference>